<dbReference type="Pfam" id="PF08241">
    <property type="entry name" value="Methyltransf_11"/>
    <property type="match status" value="1"/>
</dbReference>
<dbReference type="PANTHER" id="PTHR44942">
    <property type="entry name" value="METHYLTRANSF_11 DOMAIN-CONTAINING PROTEIN"/>
    <property type="match status" value="1"/>
</dbReference>
<sequence length="262" mass="30412">MEKTHKFEYEYYENRNDIPDEFLDELKIRGVDLKGKNVLDLGAGPGFLSAMMADEGAIVDALEPSDTFIKLGEEYTKGKNVTFINGMAESIPLKEQKYDVVIALRAWQYFESGKVIKEVLRLLKPDGLLVISDIGFRVNNKMMKQTMKIIKESAKGEKLDPAGSKKYSIQMISGFPVEWFSELKFEKFDLIELFKKDYRLKFTDEEWTKRIETSSWLSRHSDKRKKEVVDNLTEMLKDIDRDKKHKVPHVLSTAILKNKNKE</sequence>
<evidence type="ECO:0000313" key="6">
    <source>
        <dbReference type="Proteomes" id="UP000521032"/>
    </source>
</evidence>
<dbReference type="InterPro" id="IPR029063">
    <property type="entry name" value="SAM-dependent_MTases_sf"/>
</dbReference>
<accession>A0A6V7RML7</accession>
<keyword evidence="3 5" id="KW-0808">Transferase</keyword>
<dbReference type="InterPro" id="IPR051052">
    <property type="entry name" value="Diverse_substrate_MTase"/>
</dbReference>
<dbReference type="GO" id="GO:0032259">
    <property type="term" value="P:methylation"/>
    <property type="evidence" value="ECO:0007669"/>
    <property type="project" value="UniProtKB-KW"/>
</dbReference>
<proteinExistence type="inferred from homology"/>
<comment type="caution">
    <text evidence="5">The sequence shown here is derived from an EMBL/GenBank/DDBJ whole genome shotgun (WGS) entry which is preliminary data.</text>
</comment>
<comment type="similarity">
    <text evidence="1">Belongs to the methyltransferase superfamily.</text>
</comment>
<dbReference type="PANTHER" id="PTHR44942:SF4">
    <property type="entry name" value="METHYLTRANSFERASE TYPE 11 DOMAIN-CONTAINING PROTEIN"/>
    <property type="match status" value="1"/>
</dbReference>
<dbReference type="EMBL" id="CAJEWE010000011">
    <property type="protein sequence ID" value="CAD2079545.1"/>
    <property type="molecule type" value="Genomic_DNA"/>
</dbReference>
<dbReference type="CDD" id="cd02440">
    <property type="entry name" value="AdoMet_MTases"/>
    <property type="match status" value="1"/>
</dbReference>
<dbReference type="InterPro" id="IPR013216">
    <property type="entry name" value="Methyltransf_11"/>
</dbReference>
<keyword evidence="2 5" id="KW-0489">Methyltransferase</keyword>
<dbReference type="Proteomes" id="UP000521032">
    <property type="component" value="Unassembled WGS sequence"/>
</dbReference>
<evidence type="ECO:0000259" key="4">
    <source>
        <dbReference type="Pfam" id="PF08241"/>
    </source>
</evidence>
<reference evidence="5 6" key="1">
    <citation type="submission" date="2020-07" db="EMBL/GenBank/DDBJ databases">
        <authorList>
            <person name="Criscuolo A."/>
        </authorList>
    </citation>
    <scope>NUCLEOTIDE SEQUENCE [LARGE SCALE GENOMIC DNA]</scope>
    <source>
        <strain evidence="6">CIP 111030</strain>
    </source>
</reference>
<dbReference type="Gene3D" id="3.40.50.150">
    <property type="entry name" value="Vaccinia Virus protein VP39"/>
    <property type="match status" value="1"/>
</dbReference>
<dbReference type="AlphaFoldDB" id="A0A6V7RML7"/>
<dbReference type="GO" id="GO:0008757">
    <property type="term" value="F:S-adenosylmethionine-dependent methyltransferase activity"/>
    <property type="evidence" value="ECO:0007669"/>
    <property type="project" value="InterPro"/>
</dbReference>
<evidence type="ECO:0000313" key="5">
    <source>
        <dbReference type="EMBL" id="CAD2079545.1"/>
    </source>
</evidence>
<dbReference type="SUPFAM" id="SSF53335">
    <property type="entry name" value="S-adenosyl-L-methionine-dependent methyltransferases"/>
    <property type="match status" value="1"/>
</dbReference>
<name>A0A6V7RML7_9BACL</name>
<evidence type="ECO:0000256" key="3">
    <source>
        <dbReference type="ARBA" id="ARBA00022679"/>
    </source>
</evidence>
<dbReference type="RefSeq" id="WP_186088462.1">
    <property type="nucleotide sequence ID" value="NZ_BMDB01000004.1"/>
</dbReference>
<keyword evidence="6" id="KW-1185">Reference proteome</keyword>
<organism evidence="5 6">
    <name type="scientific">Phocicoccus schoeneichii</name>
    <dbReference type="NCBI Taxonomy" id="1812261"/>
    <lineage>
        <taxon>Bacteria</taxon>
        <taxon>Bacillati</taxon>
        <taxon>Bacillota</taxon>
        <taxon>Bacilli</taxon>
        <taxon>Bacillales</taxon>
        <taxon>Salinicoccaceae</taxon>
        <taxon>Phocicoccus</taxon>
    </lineage>
</organism>
<feature type="domain" description="Methyltransferase type 11" evidence="4">
    <location>
        <begin position="39"/>
        <end position="131"/>
    </location>
</feature>
<gene>
    <name evidence="5" type="primary">ycgJ_1</name>
    <name evidence="5" type="ORF">JEOSCH030_01657</name>
</gene>
<protein>
    <submittedName>
        <fullName evidence="5">Putative methyltransferase YcgJ</fullName>
    </submittedName>
</protein>
<evidence type="ECO:0000256" key="1">
    <source>
        <dbReference type="ARBA" id="ARBA00008361"/>
    </source>
</evidence>
<evidence type="ECO:0000256" key="2">
    <source>
        <dbReference type="ARBA" id="ARBA00022603"/>
    </source>
</evidence>